<dbReference type="AlphaFoldDB" id="A0A5D2R205"/>
<proteinExistence type="predicted"/>
<accession>A0A5D2R205</accession>
<dbReference type="EMBL" id="CM017612">
    <property type="protein sequence ID" value="TYI34891.1"/>
    <property type="molecule type" value="Genomic_DNA"/>
</dbReference>
<name>A0A5D2R205_GOSTO</name>
<dbReference type="Proteomes" id="UP000322667">
    <property type="component" value="Chromosome A03"/>
</dbReference>
<keyword evidence="2" id="KW-1185">Reference proteome</keyword>
<protein>
    <submittedName>
        <fullName evidence="1">Uncharacterized protein</fullName>
    </submittedName>
</protein>
<sequence>MVDLQLPLQIKYSYQTNKKNGRKSLLEVVRRRMTEISETAMPLER</sequence>
<gene>
    <name evidence="1" type="ORF">ES332_A03G039900v1</name>
</gene>
<evidence type="ECO:0000313" key="2">
    <source>
        <dbReference type="Proteomes" id="UP000322667"/>
    </source>
</evidence>
<evidence type="ECO:0000313" key="1">
    <source>
        <dbReference type="EMBL" id="TYI34891.1"/>
    </source>
</evidence>
<organism evidence="1 2">
    <name type="scientific">Gossypium tomentosum</name>
    <name type="common">Hawaiian cotton</name>
    <name type="synonym">Gossypium sandvicense</name>
    <dbReference type="NCBI Taxonomy" id="34277"/>
    <lineage>
        <taxon>Eukaryota</taxon>
        <taxon>Viridiplantae</taxon>
        <taxon>Streptophyta</taxon>
        <taxon>Embryophyta</taxon>
        <taxon>Tracheophyta</taxon>
        <taxon>Spermatophyta</taxon>
        <taxon>Magnoliopsida</taxon>
        <taxon>eudicotyledons</taxon>
        <taxon>Gunneridae</taxon>
        <taxon>Pentapetalae</taxon>
        <taxon>rosids</taxon>
        <taxon>malvids</taxon>
        <taxon>Malvales</taxon>
        <taxon>Malvaceae</taxon>
        <taxon>Malvoideae</taxon>
        <taxon>Gossypium</taxon>
    </lineage>
</organism>
<reference evidence="1 2" key="1">
    <citation type="submission" date="2019-07" db="EMBL/GenBank/DDBJ databases">
        <title>WGS assembly of Gossypium tomentosum.</title>
        <authorList>
            <person name="Chen Z.J."/>
            <person name="Sreedasyam A."/>
            <person name="Ando A."/>
            <person name="Song Q."/>
            <person name="De L."/>
            <person name="Hulse-Kemp A."/>
            <person name="Ding M."/>
            <person name="Ye W."/>
            <person name="Kirkbride R."/>
            <person name="Jenkins J."/>
            <person name="Plott C."/>
            <person name="Lovell J."/>
            <person name="Lin Y.-M."/>
            <person name="Vaughn R."/>
            <person name="Liu B."/>
            <person name="Li W."/>
            <person name="Simpson S."/>
            <person name="Scheffler B."/>
            <person name="Saski C."/>
            <person name="Grover C."/>
            <person name="Hu G."/>
            <person name="Conover J."/>
            <person name="Carlson J."/>
            <person name="Shu S."/>
            <person name="Boston L."/>
            <person name="Williams M."/>
            <person name="Peterson D."/>
            <person name="Mcgee K."/>
            <person name="Jones D."/>
            <person name="Wendel J."/>
            <person name="Stelly D."/>
            <person name="Grimwood J."/>
            <person name="Schmutz J."/>
        </authorList>
    </citation>
    <scope>NUCLEOTIDE SEQUENCE [LARGE SCALE GENOMIC DNA]</scope>
    <source>
        <strain evidence="1">7179.01</strain>
    </source>
</reference>